<evidence type="ECO:0000313" key="13">
    <source>
        <dbReference type="Ensembl" id="ENSENLP00000023700.1"/>
    </source>
</evidence>
<dbReference type="InterPro" id="IPR036322">
    <property type="entry name" value="WD40_repeat_dom_sf"/>
</dbReference>
<dbReference type="PANTHER" id="PTHR12442:SF12">
    <property type="entry name" value="DYNEIN AXONEMAL INTERMEDIATE CHAIN 4"/>
    <property type="match status" value="1"/>
</dbReference>
<organism evidence="13 14">
    <name type="scientific">Echeneis naucrates</name>
    <name type="common">Live sharksucker</name>
    <dbReference type="NCBI Taxonomy" id="173247"/>
    <lineage>
        <taxon>Eukaryota</taxon>
        <taxon>Metazoa</taxon>
        <taxon>Chordata</taxon>
        <taxon>Craniata</taxon>
        <taxon>Vertebrata</taxon>
        <taxon>Euteleostomi</taxon>
        <taxon>Actinopterygii</taxon>
        <taxon>Neopterygii</taxon>
        <taxon>Teleostei</taxon>
        <taxon>Neoteleostei</taxon>
        <taxon>Acanthomorphata</taxon>
        <taxon>Carangaria</taxon>
        <taxon>Carangiformes</taxon>
        <taxon>Echeneidae</taxon>
        <taxon>Echeneis</taxon>
    </lineage>
</organism>
<dbReference type="GO" id="GO:0045504">
    <property type="term" value="F:dynein heavy chain binding"/>
    <property type="evidence" value="ECO:0007669"/>
    <property type="project" value="TreeGrafter"/>
</dbReference>
<evidence type="ECO:0000256" key="10">
    <source>
        <dbReference type="ARBA" id="ARBA00040002"/>
    </source>
</evidence>
<evidence type="ECO:0000256" key="3">
    <source>
        <dbReference type="ARBA" id="ARBA00022574"/>
    </source>
</evidence>
<dbReference type="SMART" id="SM00320">
    <property type="entry name" value="WD40"/>
    <property type="match status" value="2"/>
</dbReference>
<reference evidence="13" key="1">
    <citation type="submission" date="2021-04" db="EMBL/GenBank/DDBJ databases">
        <authorList>
            <consortium name="Wellcome Sanger Institute Data Sharing"/>
        </authorList>
    </citation>
    <scope>NUCLEOTIDE SEQUENCE [LARGE SCALE GENOMIC DNA]</scope>
</reference>
<dbReference type="Ensembl" id="ENSENLT00000024481.1">
    <property type="protein sequence ID" value="ENSENLP00000023700.1"/>
    <property type="gene ID" value="ENSENLG00000010736.1"/>
</dbReference>
<dbReference type="InterPro" id="IPR050687">
    <property type="entry name" value="Dynein_IC"/>
</dbReference>
<dbReference type="InParanoid" id="A0A665UWH0"/>
<evidence type="ECO:0000256" key="11">
    <source>
        <dbReference type="ARBA" id="ARBA00041557"/>
    </source>
</evidence>
<keyword evidence="14" id="KW-1185">Reference proteome</keyword>
<keyword evidence="5" id="KW-0282">Flagellum</keyword>
<evidence type="ECO:0000313" key="14">
    <source>
        <dbReference type="Proteomes" id="UP000472264"/>
    </source>
</evidence>
<dbReference type="Proteomes" id="UP000472264">
    <property type="component" value="Chromosome 16"/>
</dbReference>
<keyword evidence="3 12" id="KW-0853">WD repeat</keyword>
<dbReference type="Pfam" id="PF00400">
    <property type="entry name" value="WD40"/>
    <property type="match status" value="2"/>
</dbReference>
<evidence type="ECO:0000256" key="7">
    <source>
        <dbReference type="ARBA" id="ARBA00023212"/>
    </source>
</evidence>
<keyword evidence="6" id="KW-0969">Cilium</keyword>
<dbReference type="SUPFAM" id="SSF50978">
    <property type="entry name" value="WD40 repeat-like"/>
    <property type="match status" value="1"/>
</dbReference>
<accession>A0A665UWH0</accession>
<dbReference type="OMA" id="HSEYYLE"/>
<name>A0A665UWH0_ECHNA</name>
<evidence type="ECO:0000256" key="6">
    <source>
        <dbReference type="ARBA" id="ARBA00023069"/>
    </source>
</evidence>
<keyword evidence="4" id="KW-0677">Repeat</keyword>
<evidence type="ECO:0000256" key="12">
    <source>
        <dbReference type="PROSITE-ProRule" id="PRU00221"/>
    </source>
</evidence>
<evidence type="ECO:0000256" key="9">
    <source>
        <dbReference type="ARBA" id="ARBA00024190"/>
    </source>
</evidence>
<dbReference type="Gene3D" id="2.130.10.10">
    <property type="entry name" value="YVTN repeat-like/Quinoprotein amine dehydrogenase"/>
    <property type="match status" value="1"/>
</dbReference>
<dbReference type="InterPro" id="IPR001680">
    <property type="entry name" value="WD40_rpt"/>
</dbReference>
<reference evidence="13" key="3">
    <citation type="submission" date="2025-09" db="UniProtKB">
        <authorList>
            <consortium name="Ensembl"/>
        </authorList>
    </citation>
    <scope>IDENTIFICATION</scope>
</reference>
<dbReference type="AlphaFoldDB" id="A0A665UWH0"/>
<evidence type="ECO:0000256" key="4">
    <source>
        <dbReference type="ARBA" id="ARBA00022737"/>
    </source>
</evidence>
<evidence type="ECO:0000256" key="1">
    <source>
        <dbReference type="ARBA" id="ARBA00004611"/>
    </source>
</evidence>
<keyword evidence="8" id="KW-0966">Cell projection</keyword>
<evidence type="ECO:0000256" key="2">
    <source>
        <dbReference type="ARBA" id="ARBA00022490"/>
    </source>
</evidence>
<dbReference type="PANTHER" id="PTHR12442">
    <property type="entry name" value="DYNEIN INTERMEDIATE CHAIN"/>
    <property type="match status" value="1"/>
</dbReference>
<evidence type="ECO:0000256" key="5">
    <source>
        <dbReference type="ARBA" id="ARBA00022846"/>
    </source>
</evidence>
<proteinExistence type="predicted"/>
<dbReference type="PROSITE" id="PS50082">
    <property type="entry name" value="WD_REPEATS_2"/>
    <property type="match status" value="1"/>
</dbReference>
<keyword evidence="7" id="KW-0206">Cytoskeleton</keyword>
<dbReference type="GO" id="GO:0005858">
    <property type="term" value="C:axonemal dynein complex"/>
    <property type="evidence" value="ECO:0007669"/>
    <property type="project" value="TreeGrafter"/>
</dbReference>
<protein>
    <recommendedName>
        <fullName evidence="10">Dynein axonemal intermediate chain 4</fullName>
    </recommendedName>
    <alternativeName>
        <fullName evidence="11">WD repeat-containing protein 78</fullName>
    </alternativeName>
</protein>
<comment type="subcellular location">
    <subcellularLocation>
        <location evidence="1">Cytoplasm</location>
        <location evidence="1">Cytoskeleton</location>
        <location evidence="1">Flagellum axoneme</location>
    </subcellularLocation>
    <subcellularLocation>
        <location evidence="9">Dynein axonemal particle</location>
    </subcellularLocation>
</comment>
<dbReference type="InterPro" id="IPR015943">
    <property type="entry name" value="WD40/YVTN_repeat-like_dom_sf"/>
</dbReference>
<dbReference type="GO" id="GO:0045503">
    <property type="term" value="F:dynein light chain binding"/>
    <property type="evidence" value="ECO:0007669"/>
    <property type="project" value="TreeGrafter"/>
</dbReference>
<evidence type="ECO:0000256" key="8">
    <source>
        <dbReference type="ARBA" id="ARBA00023273"/>
    </source>
</evidence>
<feature type="repeat" description="WD" evidence="12">
    <location>
        <begin position="50"/>
        <end position="82"/>
    </location>
</feature>
<dbReference type="GO" id="GO:0003341">
    <property type="term" value="P:cilium movement"/>
    <property type="evidence" value="ECO:0007669"/>
    <property type="project" value="TreeGrafter"/>
</dbReference>
<sequence>MKFHSEYYLEICFSSFTSKTSRDDIYLIGTLEGKIHKCSFSNRQNFLTTYQKHFGLVNHIEWSPFSRDVFLSCSSDWTIQLWRQNLPSPVLSFTSAKRSVNCVRWSPLHSTVFAAVNGQQVEIWDLSTSLLNPTIVHCATPGVKMRVVLFATGSDCILVGDSEGKVTVYKLKNFGVGNQVK</sequence>
<reference evidence="13" key="2">
    <citation type="submission" date="2025-08" db="UniProtKB">
        <authorList>
            <consortium name="Ensembl"/>
        </authorList>
    </citation>
    <scope>IDENTIFICATION</scope>
</reference>
<keyword evidence="2" id="KW-0963">Cytoplasm</keyword>
<dbReference type="GO" id="GO:0120293">
    <property type="term" value="C:dynein axonemal particle"/>
    <property type="evidence" value="ECO:0007669"/>
    <property type="project" value="UniProtKB-SubCell"/>
</dbReference>